<name>A0A2U1NB28_ARTAN</name>
<keyword evidence="3 5" id="KW-1133">Transmembrane helix</keyword>
<gene>
    <name evidence="6" type="ORF">CTI12_AA286900</name>
</gene>
<evidence type="ECO:0000256" key="2">
    <source>
        <dbReference type="ARBA" id="ARBA00022692"/>
    </source>
</evidence>
<accession>A0A2U1NB28</accession>
<dbReference type="Proteomes" id="UP000245207">
    <property type="component" value="Unassembled WGS sequence"/>
</dbReference>
<evidence type="ECO:0000256" key="3">
    <source>
        <dbReference type="ARBA" id="ARBA00022989"/>
    </source>
</evidence>
<dbReference type="OrthoDB" id="1418773at2759"/>
<dbReference type="PANTHER" id="PTHR42723:SF1">
    <property type="entry name" value="CHLOROPHYLL SYNTHASE, CHLOROPLASTIC"/>
    <property type="match status" value="1"/>
</dbReference>
<dbReference type="GO" id="GO:0016765">
    <property type="term" value="F:transferase activity, transferring alkyl or aryl (other than methyl) groups"/>
    <property type="evidence" value="ECO:0007669"/>
    <property type="project" value="InterPro"/>
</dbReference>
<evidence type="ECO:0000256" key="4">
    <source>
        <dbReference type="ARBA" id="ARBA00023136"/>
    </source>
</evidence>
<dbReference type="GO" id="GO:0016020">
    <property type="term" value="C:membrane"/>
    <property type="evidence" value="ECO:0007669"/>
    <property type="project" value="UniProtKB-SubCell"/>
</dbReference>
<feature type="transmembrane region" description="Helical" evidence="5">
    <location>
        <begin position="136"/>
        <end position="157"/>
    </location>
</feature>
<keyword evidence="7" id="KW-1185">Reference proteome</keyword>
<dbReference type="PANTHER" id="PTHR42723">
    <property type="entry name" value="CHLOROPHYLL SYNTHASE"/>
    <property type="match status" value="1"/>
</dbReference>
<proteinExistence type="predicted"/>
<dbReference type="STRING" id="35608.A0A2U1NB28"/>
<feature type="transmembrane region" description="Helical" evidence="5">
    <location>
        <begin position="21"/>
        <end position="41"/>
    </location>
</feature>
<dbReference type="EMBL" id="PKPP01003195">
    <property type="protein sequence ID" value="PWA70703.1"/>
    <property type="molecule type" value="Genomic_DNA"/>
</dbReference>
<dbReference type="Gene3D" id="1.20.120.1780">
    <property type="entry name" value="UbiA prenyltransferase"/>
    <property type="match status" value="1"/>
</dbReference>
<organism evidence="6 7">
    <name type="scientific">Artemisia annua</name>
    <name type="common">Sweet wormwood</name>
    <dbReference type="NCBI Taxonomy" id="35608"/>
    <lineage>
        <taxon>Eukaryota</taxon>
        <taxon>Viridiplantae</taxon>
        <taxon>Streptophyta</taxon>
        <taxon>Embryophyta</taxon>
        <taxon>Tracheophyta</taxon>
        <taxon>Spermatophyta</taxon>
        <taxon>Magnoliopsida</taxon>
        <taxon>eudicotyledons</taxon>
        <taxon>Gunneridae</taxon>
        <taxon>Pentapetalae</taxon>
        <taxon>asterids</taxon>
        <taxon>campanulids</taxon>
        <taxon>Asterales</taxon>
        <taxon>Asteraceae</taxon>
        <taxon>Asteroideae</taxon>
        <taxon>Anthemideae</taxon>
        <taxon>Artemisiinae</taxon>
        <taxon>Artemisia</taxon>
    </lineage>
</organism>
<sequence>MLIKYFVLAGQALFGTLTPDIVVLTLLYSMAGLGIAIVNDFKSVEGDRKMGLQSLPVAFGEETAKWICVAAIDITQLSLGIAIVNDFKSVEGDRKMGLQSLPVAFGEETAKWICVAAIDITQLSVAGYLLGSGKPYYALALVALIAPQIFFQFKYFLKDPAKYDVKYQASAQPFLVLGLLVTALATSH</sequence>
<dbReference type="InterPro" id="IPR050475">
    <property type="entry name" value="Prenyltransferase_related"/>
</dbReference>
<dbReference type="InterPro" id="IPR000537">
    <property type="entry name" value="UbiA_prenyltransferase"/>
</dbReference>
<dbReference type="AlphaFoldDB" id="A0A2U1NB28"/>
<comment type="caution">
    <text evidence="6">The sequence shown here is derived from an EMBL/GenBank/DDBJ whole genome shotgun (WGS) entry which is preliminary data.</text>
</comment>
<evidence type="ECO:0000256" key="5">
    <source>
        <dbReference type="SAM" id="Phobius"/>
    </source>
</evidence>
<keyword evidence="4 5" id="KW-0472">Membrane</keyword>
<protein>
    <submittedName>
        <fullName evidence="6">Chlorophyll synthase protein</fullName>
    </submittedName>
</protein>
<reference evidence="6 7" key="1">
    <citation type="journal article" date="2018" name="Mol. Plant">
        <title>The genome of Artemisia annua provides insight into the evolution of Asteraceae family and artemisinin biosynthesis.</title>
        <authorList>
            <person name="Shen Q."/>
            <person name="Zhang L."/>
            <person name="Liao Z."/>
            <person name="Wang S."/>
            <person name="Yan T."/>
            <person name="Shi P."/>
            <person name="Liu M."/>
            <person name="Fu X."/>
            <person name="Pan Q."/>
            <person name="Wang Y."/>
            <person name="Lv Z."/>
            <person name="Lu X."/>
            <person name="Zhang F."/>
            <person name="Jiang W."/>
            <person name="Ma Y."/>
            <person name="Chen M."/>
            <person name="Hao X."/>
            <person name="Li L."/>
            <person name="Tang Y."/>
            <person name="Lv G."/>
            <person name="Zhou Y."/>
            <person name="Sun X."/>
            <person name="Brodelius P.E."/>
            <person name="Rose J.K.C."/>
            <person name="Tang K."/>
        </authorList>
    </citation>
    <scope>NUCLEOTIDE SEQUENCE [LARGE SCALE GENOMIC DNA]</scope>
    <source>
        <strain evidence="7">cv. Huhao1</strain>
        <tissue evidence="6">Leaf</tissue>
    </source>
</reference>
<evidence type="ECO:0000256" key="1">
    <source>
        <dbReference type="ARBA" id="ARBA00004141"/>
    </source>
</evidence>
<dbReference type="Pfam" id="PF01040">
    <property type="entry name" value="UbiA"/>
    <property type="match status" value="2"/>
</dbReference>
<keyword evidence="2 5" id="KW-0812">Transmembrane</keyword>
<evidence type="ECO:0000313" key="6">
    <source>
        <dbReference type="EMBL" id="PWA70703.1"/>
    </source>
</evidence>
<evidence type="ECO:0000313" key="7">
    <source>
        <dbReference type="Proteomes" id="UP000245207"/>
    </source>
</evidence>
<comment type="subcellular location">
    <subcellularLocation>
        <location evidence="1">Membrane</location>
        <topology evidence="1">Multi-pass membrane protein</topology>
    </subcellularLocation>
</comment>